<evidence type="ECO:0000259" key="4">
    <source>
        <dbReference type="Pfam" id="PF22725"/>
    </source>
</evidence>
<dbReference type="InterPro" id="IPR036291">
    <property type="entry name" value="NAD(P)-bd_dom_sf"/>
</dbReference>
<keyword evidence="6" id="KW-1185">Reference proteome</keyword>
<evidence type="ECO:0000256" key="1">
    <source>
        <dbReference type="ARBA" id="ARBA00010928"/>
    </source>
</evidence>
<dbReference type="EMBL" id="JBHUHO010000039">
    <property type="protein sequence ID" value="MFD2117352.1"/>
    <property type="molecule type" value="Genomic_DNA"/>
</dbReference>
<evidence type="ECO:0000256" key="2">
    <source>
        <dbReference type="ARBA" id="ARBA00023002"/>
    </source>
</evidence>
<dbReference type="Gene3D" id="3.30.360.10">
    <property type="entry name" value="Dihydrodipicolinate Reductase, domain 2"/>
    <property type="match status" value="1"/>
</dbReference>
<comment type="caution">
    <text evidence="5">The sequence shown here is derived from an EMBL/GenBank/DDBJ whole genome shotgun (WGS) entry which is preliminary data.</text>
</comment>
<evidence type="ECO:0000259" key="3">
    <source>
        <dbReference type="Pfam" id="PF01408"/>
    </source>
</evidence>
<evidence type="ECO:0000313" key="5">
    <source>
        <dbReference type="EMBL" id="MFD2117352.1"/>
    </source>
</evidence>
<dbReference type="SUPFAM" id="SSF51735">
    <property type="entry name" value="NAD(P)-binding Rossmann-fold domains"/>
    <property type="match status" value="1"/>
</dbReference>
<dbReference type="Pfam" id="PF01408">
    <property type="entry name" value="GFO_IDH_MocA"/>
    <property type="match status" value="1"/>
</dbReference>
<dbReference type="InterPro" id="IPR000683">
    <property type="entry name" value="Gfo/Idh/MocA-like_OxRdtase_N"/>
</dbReference>
<dbReference type="InterPro" id="IPR055170">
    <property type="entry name" value="GFO_IDH_MocA-like_dom"/>
</dbReference>
<feature type="domain" description="GFO/IDH/MocA-like oxidoreductase" evidence="4">
    <location>
        <begin position="134"/>
        <end position="253"/>
    </location>
</feature>
<name>A0ABW4YNR8_9BACL</name>
<dbReference type="SUPFAM" id="SSF55347">
    <property type="entry name" value="Glyceraldehyde-3-phosphate dehydrogenase-like, C-terminal domain"/>
    <property type="match status" value="1"/>
</dbReference>
<proteinExistence type="inferred from homology"/>
<reference evidence="6" key="1">
    <citation type="journal article" date="2019" name="Int. J. Syst. Evol. Microbiol.">
        <title>The Global Catalogue of Microorganisms (GCM) 10K type strain sequencing project: providing services to taxonomists for standard genome sequencing and annotation.</title>
        <authorList>
            <consortium name="The Broad Institute Genomics Platform"/>
            <consortium name="The Broad Institute Genome Sequencing Center for Infectious Disease"/>
            <person name="Wu L."/>
            <person name="Ma J."/>
        </authorList>
    </citation>
    <scope>NUCLEOTIDE SEQUENCE [LARGE SCALE GENOMIC DNA]</scope>
    <source>
        <strain evidence="6">GH52</strain>
    </source>
</reference>
<keyword evidence="2" id="KW-0560">Oxidoreductase</keyword>
<dbReference type="RefSeq" id="WP_377774422.1">
    <property type="nucleotide sequence ID" value="NZ_JBHUHO010000039.1"/>
</dbReference>
<comment type="similarity">
    <text evidence="1">Belongs to the Gfo/Idh/MocA family.</text>
</comment>
<protein>
    <submittedName>
        <fullName evidence="5">Gfo/Idh/MocA family protein</fullName>
    </submittedName>
</protein>
<dbReference type="InterPro" id="IPR050984">
    <property type="entry name" value="Gfo/Idh/MocA_domain"/>
</dbReference>
<sequence>MSTKKLRWGIMGNAGIARGSVIPGVQLSELNEVAAIASRNLEQAQQTADKFNIATAYGSYEELLQDETLDIIYIPLPNHLHKPWTIKALEAGKHVLCEKPITLTAAEAEEIAVVSEKTGKLVAEAFMYRYHPRYEQIKQIMASGEIGDVRHIYSSFTFNNAGDSKNVRYKKEWGGGSIYDVGCYPINVARLLLDAEPEAATVHALLSPEHDHVDMMAAGLLEFPNHIALSFDCGMWAAFRNPLEILGTKGKIRVPSAFVTGSPGSGNFFVEADGVEREVVVEHKNAYALQADHLARAVKGESTLSFSIDDAVKNMKVIDACLKSAEERIRVVIQ</sequence>
<dbReference type="Pfam" id="PF22725">
    <property type="entry name" value="GFO_IDH_MocA_C3"/>
    <property type="match status" value="1"/>
</dbReference>
<dbReference type="PANTHER" id="PTHR22604">
    <property type="entry name" value="OXIDOREDUCTASES"/>
    <property type="match status" value="1"/>
</dbReference>
<evidence type="ECO:0000313" key="6">
    <source>
        <dbReference type="Proteomes" id="UP001597362"/>
    </source>
</evidence>
<feature type="domain" description="Gfo/Idh/MocA-like oxidoreductase N-terminal" evidence="3">
    <location>
        <begin position="6"/>
        <end position="124"/>
    </location>
</feature>
<dbReference type="Gene3D" id="3.40.50.720">
    <property type="entry name" value="NAD(P)-binding Rossmann-like Domain"/>
    <property type="match status" value="1"/>
</dbReference>
<gene>
    <name evidence="5" type="ORF">ACFSJH_16605</name>
</gene>
<dbReference type="Proteomes" id="UP001597362">
    <property type="component" value="Unassembled WGS sequence"/>
</dbReference>
<dbReference type="PANTHER" id="PTHR22604:SF105">
    <property type="entry name" value="TRANS-1,2-DIHYDROBENZENE-1,2-DIOL DEHYDROGENASE"/>
    <property type="match status" value="1"/>
</dbReference>
<accession>A0ABW4YNR8</accession>
<organism evidence="5 6">
    <name type="scientific">Paenibacillus yanchengensis</name>
    <dbReference type="NCBI Taxonomy" id="2035833"/>
    <lineage>
        <taxon>Bacteria</taxon>
        <taxon>Bacillati</taxon>
        <taxon>Bacillota</taxon>
        <taxon>Bacilli</taxon>
        <taxon>Bacillales</taxon>
        <taxon>Paenibacillaceae</taxon>
        <taxon>Paenibacillus</taxon>
    </lineage>
</organism>